<sequence length="166" mass="19465">MVRIMKKLYLLLIILILLMVEVNLYNYNGFDFNSNKIEFEGAKFDLPDNFNITNESKNTISLYDKSNNITINITHLNDNVSIKTYFQKALKDNFTVGNETQKIDDINVYVTYRETNYTNSTQLFFEKDNTNYRMWILNYDNKNDYSSKIAAEIITSLRPANQGYIG</sequence>
<gene>
    <name evidence="1" type="ordered locus">Msm_1601</name>
</gene>
<name>A5UNM8_METS3</name>
<dbReference type="EnsemblBacteria" id="ABQ87806">
    <property type="protein sequence ID" value="ABQ87806"/>
    <property type="gene ID" value="Msm_1601"/>
</dbReference>
<dbReference type="Proteomes" id="UP000001992">
    <property type="component" value="Chromosome"/>
</dbReference>
<dbReference type="PATRIC" id="fig|420247.28.peg.1591"/>
<reference evidence="1 2" key="1">
    <citation type="journal article" date="2007" name="Proc. Natl. Acad. Sci. U.S.A.">
        <title>Genomic and metabolic adaptations of Methanobrevibacter smithii to the human gut.</title>
        <authorList>
            <person name="Samuel B.S."/>
            <person name="Hansen E.E."/>
            <person name="Manchester J.K."/>
            <person name="Coutinho P.M."/>
            <person name="Henrissat B."/>
            <person name="Fulton R."/>
            <person name="Latreille P."/>
            <person name="Kim K."/>
            <person name="Wilson R.K."/>
            <person name="Gordon J.I."/>
        </authorList>
    </citation>
    <scope>NUCLEOTIDE SEQUENCE [LARGE SCALE GENOMIC DNA]</scope>
    <source>
        <strain evidence="2">ATCC 35061 / DSM 861 / OCM 144 / PS</strain>
    </source>
</reference>
<dbReference type="BioCyc" id="MSMI420247:GHWZ-1641-MONOMER"/>
<dbReference type="KEGG" id="msi:Msm_1601"/>
<evidence type="ECO:0000313" key="1">
    <source>
        <dbReference type="EMBL" id="ABQ87806.1"/>
    </source>
</evidence>
<keyword evidence="2" id="KW-1185">Reference proteome</keyword>
<dbReference type="EMBL" id="CP000678">
    <property type="protein sequence ID" value="ABQ87806.1"/>
    <property type="molecule type" value="Genomic_DNA"/>
</dbReference>
<evidence type="ECO:0000313" key="2">
    <source>
        <dbReference type="Proteomes" id="UP000001992"/>
    </source>
</evidence>
<dbReference type="HOGENOM" id="CLU_1754731_0_0_2"/>
<accession>A5UNM8</accession>
<protein>
    <submittedName>
        <fullName evidence="1">Uncharacterized protein</fullName>
    </submittedName>
</protein>
<dbReference type="AlphaFoldDB" id="A5UNM8"/>
<proteinExistence type="predicted"/>
<organism evidence="1 2">
    <name type="scientific">Methanobrevibacter smithii (strain ATCC 35061 / DSM 861 / OCM 144 / PS)</name>
    <dbReference type="NCBI Taxonomy" id="420247"/>
    <lineage>
        <taxon>Archaea</taxon>
        <taxon>Methanobacteriati</taxon>
        <taxon>Methanobacteriota</taxon>
        <taxon>Methanomada group</taxon>
        <taxon>Methanobacteria</taxon>
        <taxon>Methanobacteriales</taxon>
        <taxon>Methanobacteriaceae</taxon>
        <taxon>Methanobrevibacter</taxon>
    </lineage>
</organism>